<organism evidence="1 2">
    <name type="scientific">Hydrogenoanaerobacterium saccharovorans</name>
    <dbReference type="NCBI Taxonomy" id="474960"/>
    <lineage>
        <taxon>Bacteria</taxon>
        <taxon>Bacillati</taxon>
        <taxon>Bacillota</taxon>
        <taxon>Clostridia</taxon>
        <taxon>Eubacteriales</taxon>
        <taxon>Oscillospiraceae</taxon>
        <taxon>Hydrogenoanaerobacterium</taxon>
    </lineage>
</organism>
<evidence type="ECO:0008006" key="3">
    <source>
        <dbReference type="Google" id="ProtNLM"/>
    </source>
</evidence>
<gene>
    <name evidence="1" type="ORF">SAMN05216180_1995</name>
</gene>
<dbReference type="RefSeq" id="WP_162840875.1">
    <property type="nucleotide sequence ID" value="NZ_FOCG01000001.1"/>
</dbReference>
<dbReference type="AlphaFoldDB" id="A0A1H8BMN7"/>
<protein>
    <recommendedName>
        <fullName evidence="3">DUF2971 domain-containing protein</fullName>
    </recommendedName>
</protein>
<evidence type="ECO:0000313" key="1">
    <source>
        <dbReference type="EMBL" id="SEM84032.1"/>
    </source>
</evidence>
<dbReference type="Proteomes" id="UP000199158">
    <property type="component" value="Unassembled WGS sequence"/>
</dbReference>
<dbReference type="EMBL" id="FOCG01000001">
    <property type="protein sequence ID" value="SEM84032.1"/>
    <property type="molecule type" value="Genomic_DNA"/>
</dbReference>
<dbReference type="InterPro" id="IPR021352">
    <property type="entry name" value="DUF2971"/>
</dbReference>
<sequence>MNIGEQNYSEMKRKAKDHNKYLHYTNLDSLAKILANKTFRLSELKLVNDPIESERVDSLYKNKIFTLCFCHEQNESIPMWKIYASNQNGVALLFENLDFLEQISNYILNDRWEVRECVLLDVLYVNNLERLKKDFDFGGNSPSQVNTCLGFAKTKVWEYEQETRVRCYVDVVRKHPSRIFQQGCSRDDIGYNYPDFNYVFCKIPDESLLNMKIIFNPFMDKEQKNIIVSVVKSYLPNFNGESFINSNLEGKIR</sequence>
<keyword evidence="2" id="KW-1185">Reference proteome</keyword>
<dbReference type="Pfam" id="PF11185">
    <property type="entry name" value="DUF2971"/>
    <property type="match status" value="1"/>
</dbReference>
<reference evidence="1 2" key="1">
    <citation type="submission" date="2016-10" db="EMBL/GenBank/DDBJ databases">
        <authorList>
            <person name="de Groot N.N."/>
        </authorList>
    </citation>
    <scope>NUCLEOTIDE SEQUENCE [LARGE SCALE GENOMIC DNA]</scope>
    <source>
        <strain evidence="1 2">CGMCC 1.5070</strain>
    </source>
</reference>
<evidence type="ECO:0000313" key="2">
    <source>
        <dbReference type="Proteomes" id="UP000199158"/>
    </source>
</evidence>
<proteinExistence type="predicted"/>
<accession>A0A1H8BMN7</accession>
<name>A0A1H8BMN7_9FIRM</name>